<dbReference type="InterPro" id="IPR029044">
    <property type="entry name" value="Nucleotide-diphossugar_trans"/>
</dbReference>
<keyword evidence="1" id="KW-0808">Transferase</keyword>
<proteinExistence type="predicted"/>
<dbReference type="GO" id="GO:0016757">
    <property type="term" value="F:glycosyltransferase activity"/>
    <property type="evidence" value="ECO:0007669"/>
    <property type="project" value="UniProtKB-KW"/>
</dbReference>
<sequence>MEFEFNFGEQTIRTGQPMDPTLYASVSGTVQQLSKEELVFLEHHSGTNHIMTLQVLQAMGLTQQFKPMHEHINAIEQNIPALKGQAQAIEKVLGFLKNKSLIISEEQWLERIKTGHQRSRDIPTAGVVIRTCQRPDNLQRLLESMTTYVNRHDNQETTVLVFDDSPDNPSQEANQKVCQAAKINVKYHGASWQSQFIAMLNQQFPDDQQEINWLLGEKNGFTGGRVWNLALLALAGKKFAFFDDDYLIQPRKAEQYSEQLINLAEDAPLNVGFGLNIRDIKAKSEDVETDVLEQMMNACGDHFGHWLSSHDEMQHQSLYGWRLMDLERLNNRSLIKSTGNGTWGSPRAESNYWLYLLTGEQREAFWQDRETYLDNIEASHLLHYSPEFMAMSCSNFAPSTIDNSTLTPFVMPINKNEDHFFNCMMKACYPDQVSLHFPYMMGHIQTSKRDRSSFNHIARRPNFNNFVADYVLSILNNIHSLDENVRYESIRAAINDLRTSTDKDLANRLTEYMTKTRSDLVCSLQNILDEVPDAPIYWQADVREIIQANGKAVKSNQAPVLTDWDESMDHEACLAKARHDLREVVDAMQVWPKLWAFCQGQ</sequence>
<dbReference type="SUPFAM" id="SSF53448">
    <property type="entry name" value="Nucleotide-diphospho-sugar transferases"/>
    <property type="match status" value="1"/>
</dbReference>
<protein>
    <submittedName>
        <fullName evidence="1">Glycosyltransferase family 2 protein</fullName>
        <ecNumber evidence="1">2.4.-.-</ecNumber>
    </submittedName>
</protein>
<keyword evidence="1" id="KW-0328">Glycosyltransferase</keyword>
<reference evidence="2" key="1">
    <citation type="journal article" date="2019" name="Int. J. Syst. Evol. Microbiol.">
        <title>The Global Catalogue of Microorganisms (GCM) 10K type strain sequencing project: providing services to taxonomists for standard genome sequencing and annotation.</title>
        <authorList>
            <consortium name="The Broad Institute Genomics Platform"/>
            <consortium name="The Broad Institute Genome Sequencing Center for Infectious Disease"/>
            <person name="Wu L."/>
            <person name="Ma J."/>
        </authorList>
    </citation>
    <scope>NUCLEOTIDE SEQUENCE [LARGE SCALE GENOMIC DNA]</scope>
    <source>
        <strain evidence="2">KCTC 42953</strain>
    </source>
</reference>
<evidence type="ECO:0000313" key="1">
    <source>
        <dbReference type="EMBL" id="MFC3193141.1"/>
    </source>
</evidence>
<dbReference type="Proteomes" id="UP001595533">
    <property type="component" value="Unassembled WGS sequence"/>
</dbReference>
<accession>A0ABV7J4Q2</accession>
<comment type="caution">
    <text evidence="1">The sequence shown here is derived from an EMBL/GenBank/DDBJ whole genome shotgun (WGS) entry which is preliminary data.</text>
</comment>
<dbReference type="RefSeq" id="WP_077409792.1">
    <property type="nucleotide sequence ID" value="NZ_JBHRTS010000001.1"/>
</dbReference>
<keyword evidence="2" id="KW-1185">Reference proteome</keyword>
<name>A0ABV7J4Q2_9GAMM</name>
<evidence type="ECO:0000313" key="2">
    <source>
        <dbReference type="Proteomes" id="UP001595533"/>
    </source>
</evidence>
<dbReference type="Gene3D" id="3.90.550.10">
    <property type="entry name" value="Spore Coat Polysaccharide Biosynthesis Protein SpsA, Chain A"/>
    <property type="match status" value="1"/>
</dbReference>
<dbReference type="EC" id="2.4.-.-" evidence="1"/>
<dbReference type="EMBL" id="JBHRTS010000001">
    <property type="protein sequence ID" value="MFC3193141.1"/>
    <property type="molecule type" value="Genomic_DNA"/>
</dbReference>
<organism evidence="1 2">
    <name type="scientific">Marinicella sediminis</name>
    <dbReference type="NCBI Taxonomy" id="1792834"/>
    <lineage>
        <taxon>Bacteria</taxon>
        <taxon>Pseudomonadati</taxon>
        <taxon>Pseudomonadota</taxon>
        <taxon>Gammaproteobacteria</taxon>
        <taxon>Lysobacterales</taxon>
        <taxon>Marinicellaceae</taxon>
        <taxon>Marinicella</taxon>
    </lineage>
</organism>
<gene>
    <name evidence="1" type="ORF">ACFODZ_02690</name>
</gene>